<dbReference type="KEGG" id="acom:CEW83_00210"/>
<name>A0A2U8GKE7_9RHOO</name>
<dbReference type="Pfam" id="PF00497">
    <property type="entry name" value="SBP_bac_3"/>
    <property type="match status" value="1"/>
</dbReference>
<feature type="chain" id="PRO_5033328400" evidence="5">
    <location>
        <begin position="23"/>
        <end position="268"/>
    </location>
</feature>
<evidence type="ECO:0000256" key="3">
    <source>
        <dbReference type="ARBA" id="ARBA00022729"/>
    </source>
</evidence>
<dbReference type="PROSITE" id="PS01039">
    <property type="entry name" value="SBP_BACTERIAL_3"/>
    <property type="match status" value="1"/>
</dbReference>
<dbReference type="Gene3D" id="3.40.190.10">
    <property type="entry name" value="Periplasmic binding protein-like II"/>
    <property type="match status" value="2"/>
</dbReference>
<feature type="domain" description="Solute-binding protein family 3/N-terminal" evidence="6">
    <location>
        <begin position="43"/>
        <end position="263"/>
    </location>
</feature>
<evidence type="ECO:0000313" key="10">
    <source>
        <dbReference type="Proteomes" id="UP000244930"/>
    </source>
</evidence>
<dbReference type="SUPFAM" id="SSF53850">
    <property type="entry name" value="Periplasmic binding protein-like II"/>
    <property type="match status" value="1"/>
</dbReference>
<evidence type="ECO:0000256" key="4">
    <source>
        <dbReference type="RuleBase" id="RU003744"/>
    </source>
</evidence>
<dbReference type="PANTHER" id="PTHR35936:SF37">
    <property type="entry name" value="AMINO ACID ABC TRANSPORTER SUBSTRATE-BINDING PROTEIN"/>
    <property type="match status" value="1"/>
</dbReference>
<dbReference type="InterPro" id="IPR006311">
    <property type="entry name" value="TAT_signal"/>
</dbReference>
<evidence type="ECO:0000259" key="6">
    <source>
        <dbReference type="SMART" id="SM00062"/>
    </source>
</evidence>
<proteinExistence type="inferred from homology"/>
<dbReference type="InterPro" id="IPR001638">
    <property type="entry name" value="Solute-binding_3/MltF_N"/>
</dbReference>
<dbReference type="Proteomes" id="UP000244902">
    <property type="component" value="Chromosome"/>
</dbReference>
<evidence type="ECO:0000313" key="7">
    <source>
        <dbReference type="EMBL" id="AWI73840.1"/>
    </source>
</evidence>
<dbReference type="InterPro" id="IPR018313">
    <property type="entry name" value="SBP_3_CS"/>
</dbReference>
<organism evidence="7 10">
    <name type="scientific">Parazoarcus communis</name>
    <dbReference type="NCBI Taxonomy" id="41977"/>
    <lineage>
        <taxon>Bacteria</taxon>
        <taxon>Pseudomonadati</taxon>
        <taxon>Pseudomonadota</taxon>
        <taxon>Betaproteobacteria</taxon>
        <taxon>Rhodocyclales</taxon>
        <taxon>Zoogloeaceae</taxon>
        <taxon>Parazoarcus</taxon>
    </lineage>
</organism>
<dbReference type="PANTHER" id="PTHR35936">
    <property type="entry name" value="MEMBRANE-BOUND LYTIC MUREIN TRANSGLYCOSYLASE F"/>
    <property type="match status" value="1"/>
</dbReference>
<dbReference type="AlphaFoldDB" id="A0A2U8GKE7"/>
<dbReference type="RefSeq" id="WP_108947548.1">
    <property type="nucleotide sequence ID" value="NZ_CP022187.1"/>
</dbReference>
<dbReference type="SMART" id="SM00062">
    <property type="entry name" value="PBPb"/>
    <property type="match status" value="1"/>
</dbReference>
<dbReference type="EMBL" id="CP022187">
    <property type="protein sequence ID" value="AWI73840.1"/>
    <property type="molecule type" value="Genomic_DNA"/>
</dbReference>
<keyword evidence="3 5" id="KW-0732">Signal</keyword>
<evidence type="ECO:0000313" key="8">
    <source>
        <dbReference type="EMBL" id="AWI80189.1"/>
    </source>
</evidence>
<dbReference type="EMBL" id="CP022188">
    <property type="protein sequence ID" value="AWI80189.1"/>
    <property type="molecule type" value="Genomic_DNA"/>
</dbReference>
<evidence type="ECO:0000313" key="9">
    <source>
        <dbReference type="Proteomes" id="UP000244902"/>
    </source>
</evidence>
<gene>
    <name evidence="7" type="ORF">CEW83_00210</name>
    <name evidence="8" type="ORF">CEW87_12915</name>
</gene>
<sequence>MKSSRRPFLRSLCGLVAGVAVASVIGTTDAQADVLAGIQQAGTLRVAVPQDFPPFGSVGTDLQPRGYDIDMAKLIGKELGVKVELIPVTSTNRIPYLTTGKADLVISSLGKNPDREKVIDFSDAYAPFFNGVFGPEDVKLTKAEELAGKTIGVTRGSVEDLELTKIAPASLTIKRFEDNNSTISAYLTGQVQFIATGNVVAAAVNDMTKLRRLSAKFLIKNSPCYVGVAKGETALTAKVNAIIAKAKQDGALNEISQRWLNAALPKDL</sequence>
<reference evidence="8 9" key="1">
    <citation type="submission" date="2017-06" db="EMBL/GenBank/DDBJ databases">
        <title>Azoarcus sp. TSNA42 complete genome sequence.</title>
        <authorList>
            <person name="Woo J.-H."/>
            <person name="Kim H.-S."/>
        </authorList>
    </citation>
    <scope>NUCLEOTIDE SEQUENCE [LARGE SCALE GENOMIC DNA]</scope>
    <source>
        <strain evidence="8 9">TSNA42</strain>
    </source>
</reference>
<comment type="similarity">
    <text evidence="2 4">Belongs to the bacterial solute-binding protein 3 family.</text>
</comment>
<dbReference type="Proteomes" id="UP000244930">
    <property type="component" value="Chromosome"/>
</dbReference>
<comment type="subcellular location">
    <subcellularLocation>
        <location evidence="1">Cell envelope</location>
    </subcellularLocation>
</comment>
<feature type="signal peptide" evidence="5">
    <location>
        <begin position="1"/>
        <end position="22"/>
    </location>
</feature>
<evidence type="ECO:0000256" key="1">
    <source>
        <dbReference type="ARBA" id="ARBA00004196"/>
    </source>
</evidence>
<keyword evidence="10" id="KW-1185">Reference proteome</keyword>
<evidence type="ECO:0000256" key="5">
    <source>
        <dbReference type="SAM" id="SignalP"/>
    </source>
</evidence>
<accession>A0A2U8GKE7</accession>
<dbReference type="OrthoDB" id="5363083at2"/>
<protein>
    <submittedName>
        <fullName evidence="7">Amino acid ABC transporter substrate-binding protein</fullName>
    </submittedName>
</protein>
<dbReference type="CDD" id="cd01072">
    <property type="entry name" value="PBP2_SMa0082_like"/>
    <property type="match status" value="1"/>
</dbReference>
<dbReference type="PROSITE" id="PS51318">
    <property type="entry name" value="TAT"/>
    <property type="match status" value="1"/>
</dbReference>
<dbReference type="GO" id="GO:0030313">
    <property type="term" value="C:cell envelope"/>
    <property type="evidence" value="ECO:0007669"/>
    <property type="project" value="UniProtKB-SubCell"/>
</dbReference>
<reference evidence="7 10" key="2">
    <citation type="submission" date="2017-06" db="EMBL/GenBank/DDBJ databases">
        <title>Azoarcus.</title>
        <authorList>
            <person name="Woo J.-H."/>
            <person name="Kim H.-S."/>
        </authorList>
    </citation>
    <scope>NUCLEOTIDE SEQUENCE [LARGE SCALE GENOMIC DNA]</scope>
    <source>
        <strain evidence="7 10">TSPY31</strain>
    </source>
</reference>
<evidence type="ECO:0000256" key="2">
    <source>
        <dbReference type="ARBA" id="ARBA00010333"/>
    </source>
</evidence>